<dbReference type="Pfam" id="PF20384">
    <property type="entry name" value="DUF6679"/>
    <property type="match status" value="1"/>
</dbReference>
<evidence type="ECO:0000313" key="3">
    <source>
        <dbReference type="Proteomes" id="UP000218702"/>
    </source>
</evidence>
<name>A0A1Z4V3H9_9CYAN</name>
<dbReference type="RefSeq" id="WP_027403878.1">
    <property type="nucleotide sequence ID" value="NZ_AP018316.1"/>
</dbReference>
<dbReference type="OrthoDB" id="486640at2"/>
<dbReference type="AlphaFoldDB" id="A0A1Z4V3H9"/>
<dbReference type="InterPro" id="IPR046501">
    <property type="entry name" value="DUF6679"/>
</dbReference>
<keyword evidence="3" id="KW-1185">Reference proteome</keyword>
<proteinExistence type="predicted"/>
<accession>A0A1Z4V3H9</accession>
<organism evidence="2 3">
    <name type="scientific">Dolichospermum compactum NIES-806</name>
    <dbReference type="NCBI Taxonomy" id="1973481"/>
    <lineage>
        <taxon>Bacteria</taxon>
        <taxon>Bacillati</taxon>
        <taxon>Cyanobacteriota</taxon>
        <taxon>Cyanophyceae</taxon>
        <taxon>Nostocales</taxon>
        <taxon>Aphanizomenonaceae</taxon>
        <taxon>Dolichospermum</taxon>
        <taxon>Dolichospermum compactum</taxon>
    </lineage>
</organism>
<reference evidence="2 3" key="1">
    <citation type="submission" date="2017-06" db="EMBL/GenBank/DDBJ databases">
        <title>Genome sequencing of cyanobaciteial culture collection at National Institute for Environmental Studies (NIES).</title>
        <authorList>
            <person name="Hirose Y."/>
            <person name="Shimura Y."/>
            <person name="Fujisawa T."/>
            <person name="Nakamura Y."/>
            <person name="Kawachi M."/>
        </authorList>
    </citation>
    <scope>NUCLEOTIDE SEQUENCE [LARGE SCALE GENOMIC DNA]</scope>
    <source>
        <strain evidence="2 3">NIES-806</strain>
    </source>
</reference>
<evidence type="ECO:0000256" key="1">
    <source>
        <dbReference type="SAM" id="MobiDB-lite"/>
    </source>
</evidence>
<sequence>MLHRKIYQLCCDGREVCVFLRDQQRWIERARIIDIEGDLVTLRYETDEEDEVCSWEEMVRLESIGSVTQKLASVQRGNIDPLTTEECPEAERIPNPYTDLNPD</sequence>
<dbReference type="Proteomes" id="UP000218702">
    <property type="component" value="Chromosome"/>
</dbReference>
<protein>
    <submittedName>
        <fullName evidence="2">Uncharacterized protein</fullName>
    </submittedName>
</protein>
<dbReference type="KEGG" id="dcm:NIES806_22870"/>
<evidence type="ECO:0000313" key="2">
    <source>
        <dbReference type="EMBL" id="BAZ86080.1"/>
    </source>
</evidence>
<gene>
    <name evidence="2" type="ORF">NIES806_22870</name>
</gene>
<dbReference type="EMBL" id="AP018316">
    <property type="protein sequence ID" value="BAZ86080.1"/>
    <property type="molecule type" value="Genomic_DNA"/>
</dbReference>
<feature type="region of interest" description="Disordered" evidence="1">
    <location>
        <begin position="83"/>
        <end position="103"/>
    </location>
</feature>